<gene>
    <name evidence="8" type="ORF">A6D92_00310</name>
</gene>
<evidence type="ECO:0000259" key="7">
    <source>
        <dbReference type="Pfam" id="PF01048"/>
    </source>
</evidence>
<dbReference type="AlphaFoldDB" id="A0A1Y2TAW2"/>
<dbReference type="PANTHER" id="PTHR43691:SF11">
    <property type="entry name" value="FI09636P-RELATED"/>
    <property type="match status" value="1"/>
</dbReference>
<dbReference type="GO" id="GO:0004850">
    <property type="term" value="F:uridine phosphorylase activity"/>
    <property type="evidence" value="ECO:0007669"/>
    <property type="project" value="UniProtKB-EC"/>
</dbReference>
<comment type="catalytic activity">
    <reaction evidence="6">
        <text>uridine + phosphate = alpha-D-ribose 1-phosphate + uracil</text>
        <dbReference type="Rhea" id="RHEA:24388"/>
        <dbReference type="ChEBI" id="CHEBI:16704"/>
        <dbReference type="ChEBI" id="CHEBI:17568"/>
        <dbReference type="ChEBI" id="CHEBI:43474"/>
        <dbReference type="ChEBI" id="CHEBI:57720"/>
        <dbReference type="EC" id="2.4.2.3"/>
    </reaction>
</comment>
<dbReference type="GO" id="GO:0005829">
    <property type="term" value="C:cytosol"/>
    <property type="evidence" value="ECO:0007669"/>
    <property type="project" value="TreeGrafter"/>
</dbReference>
<dbReference type="CDD" id="cd17767">
    <property type="entry name" value="UP_EcUdp-like"/>
    <property type="match status" value="1"/>
</dbReference>
<reference evidence="9" key="1">
    <citation type="submission" date="2016-04" db="EMBL/GenBank/DDBJ databases">
        <authorList>
            <person name="Antunes L.P."/>
            <person name="Martins L.F."/>
            <person name="Pereira R.V."/>
            <person name="Thomas A.M."/>
            <person name="Barbosa D."/>
            <person name="Nascimento L."/>
            <person name="Silva G.M."/>
            <person name="Condomitti G.W."/>
            <person name="Digiampietri L.A."/>
            <person name="Lombardi K.C."/>
            <person name="Ramos P.L."/>
            <person name="Quaggio R.B."/>
            <person name="Oliveira J.C."/>
            <person name="Pascon R.C."/>
            <person name="Cruz J.B."/>
            <person name="Silva A.M."/>
            <person name="Setubal J.C."/>
        </authorList>
    </citation>
    <scope>NUCLEOTIDE SEQUENCE [LARGE SCALE GENOMIC DNA]</scope>
</reference>
<dbReference type="Pfam" id="PF01048">
    <property type="entry name" value="PNP_UDP_1"/>
    <property type="match status" value="1"/>
</dbReference>
<evidence type="ECO:0000256" key="5">
    <source>
        <dbReference type="ARBA" id="ARBA00022679"/>
    </source>
</evidence>
<organism evidence="8 9">
    <name type="scientific">Symbiobacterium thermophilum</name>
    <dbReference type="NCBI Taxonomy" id="2734"/>
    <lineage>
        <taxon>Bacteria</taxon>
        <taxon>Bacillati</taxon>
        <taxon>Bacillota</taxon>
        <taxon>Clostridia</taxon>
        <taxon>Eubacteriales</taxon>
        <taxon>Symbiobacteriaceae</taxon>
        <taxon>Symbiobacterium</taxon>
    </lineage>
</organism>
<protein>
    <recommendedName>
        <fullName evidence="3">Uridine phosphorylase</fullName>
        <ecNumber evidence="2">2.4.2.3</ecNumber>
    </recommendedName>
</protein>
<dbReference type="EMBL" id="LWLV01000012">
    <property type="protein sequence ID" value="OTA42285.1"/>
    <property type="molecule type" value="Genomic_DNA"/>
</dbReference>
<evidence type="ECO:0000256" key="2">
    <source>
        <dbReference type="ARBA" id="ARBA00011888"/>
    </source>
</evidence>
<name>A0A1Y2TAW2_SYMTR</name>
<dbReference type="Gene3D" id="3.40.50.1580">
    <property type="entry name" value="Nucleoside phosphorylase domain"/>
    <property type="match status" value="1"/>
</dbReference>
<dbReference type="Proteomes" id="UP000194267">
    <property type="component" value="Unassembled WGS sequence"/>
</dbReference>
<dbReference type="SUPFAM" id="SSF53167">
    <property type="entry name" value="Purine and uridine phosphorylases"/>
    <property type="match status" value="1"/>
</dbReference>
<comment type="similarity">
    <text evidence="1">Belongs to the PNP/UDP phosphorylase family.</text>
</comment>
<keyword evidence="4" id="KW-0328">Glycosyltransferase</keyword>
<evidence type="ECO:0000313" key="8">
    <source>
        <dbReference type="EMBL" id="OTA42285.1"/>
    </source>
</evidence>
<dbReference type="PANTHER" id="PTHR43691">
    <property type="entry name" value="URIDINE PHOSPHORYLASE"/>
    <property type="match status" value="1"/>
</dbReference>
<evidence type="ECO:0000256" key="1">
    <source>
        <dbReference type="ARBA" id="ARBA00010456"/>
    </source>
</evidence>
<feature type="domain" description="Nucleoside phosphorylase" evidence="7">
    <location>
        <begin position="18"/>
        <end position="209"/>
    </location>
</feature>
<evidence type="ECO:0000256" key="3">
    <source>
        <dbReference type="ARBA" id="ARBA00021980"/>
    </source>
</evidence>
<dbReference type="GO" id="GO:0009164">
    <property type="term" value="P:nucleoside catabolic process"/>
    <property type="evidence" value="ECO:0007669"/>
    <property type="project" value="UniProtKB-ARBA"/>
</dbReference>
<evidence type="ECO:0000313" key="9">
    <source>
        <dbReference type="Proteomes" id="UP000194267"/>
    </source>
</evidence>
<sequence>MVERQPHIQCRPGDVAPFVLLPGDPGRIHAIAAQLDRWEQIACNREYRTITGTFRGMPVSATSTGIGGPSTAIAVEELIRVGARVLIRVGSAGALQPGIRVGDLLVAVGAVREEGASAMYVPPAYPAVSDHAVLAALLKAAGDLGVTAHAGLVRSHDSFYTDREDELTRFWAGKGVLGSDMETATLLTLARLRGARAASVLNVVVPADGGLEEGINDLVAGKEAARQGETAEIRVALQALHALWTEESG</sequence>
<accession>A0A1Y2TAW2</accession>
<dbReference type="InterPro" id="IPR035994">
    <property type="entry name" value="Nucleoside_phosphorylase_sf"/>
</dbReference>
<dbReference type="InterPro" id="IPR000845">
    <property type="entry name" value="Nucleoside_phosphorylase_d"/>
</dbReference>
<dbReference type="PROSITE" id="PS01232">
    <property type="entry name" value="PNP_UDP_1"/>
    <property type="match status" value="1"/>
</dbReference>
<comment type="caution">
    <text evidence="8">The sequence shown here is derived from an EMBL/GenBank/DDBJ whole genome shotgun (WGS) entry which is preliminary data.</text>
</comment>
<keyword evidence="5" id="KW-0808">Transferase</keyword>
<dbReference type="InterPro" id="IPR018016">
    <property type="entry name" value="Nucleoside_phosphorylase_CS"/>
</dbReference>
<dbReference type="RefSeq" id="WP_011196280.1">
    <property type="nucleotide sequence ID" value="NZ_JACSIR010000136.1"/>
</dbReference>
<evidence type="ECO:0000256" key="4">
    <source>
        <dbReference type="ARBA" id="ARBA00022676"/>
    </source>
</evidence>
<evidence type="ECO:0000256" key="6">
    <source>
        <dbReference type="ARBA" id="ARBA00048447"/>
    </source>
</evidence>
<proteinExistence type="inferred from homology"/>
<dbReference type="EC" id="2.4.2.3" evidence="2"/>
<dbReference type="OMA" id="MSDVFHL"/>